<dbReference type="AlphaFoldDB" id="A0A318ZZ16"/>
<dbReference type="Pfam" id="PF00501">
    <property type="entry name" value="AMP-binding"/>
    <property type="match status" value="1"/>
</dbReference>
<dbReference type="PANTHER" id="PTHR44845:SF6">
    <property type="entry name" value="BETA-ALANINE-ACTIVATING ENZYME"/>
    <property type="match status" value="1"/>
</dbReference>
<dbReference type="OrthoDB" id="4444247at2759"/>
<dbReference type="InterPro" id="IPR045851">
    <property type="entry name" value="AMP-bd_C_sf"/>
</dbReference>
<keyword evidence="6" id="KW-1185">Reference proteome</keyword>
<dbReference type="Proteomes" id="UP000248349">
    <property type="component" value="Unassembled WGS sequence"/>
</dbReference>
<dbReference type="InterPro" id="IPR000873">
    <property type="entry name" value="AMP-dep_synth/lig_dom"/>
</dbReference>
<evidence type="ECO:0000256" key="3">
    <source>
        <dbReference type="SAM" id="MobiDB-lite"/>
    </source>
</evidence>
<dbReference type="RefSeq" id="XP_025435432.1">
    <property type="nucleotide sequence ID" value="XM_025579457.1"/>
</dbReference>
<dbReference type="Pfam" id="PF07993">
    <property type="entry name" value="NAD_binding_4"/>
    <property type="match status" value="1"/>
</dbReference>
<feature type="domain" description="Carrier" evidence="4">
    <location>
        <begin position="666"/>
        <end position="745"/>
    </location>
</feature>
<gene>
    <name evidence="5" type="ORF">BP01DRAFT_420404</name>
</gene>
<dbReference type="Gene3D" id="3.40.50.720">
    <property type="entry name" value="NAD(P)-binding Rossmann-like Domain"/>
    <property type="match status" value="1"/>
</dbReference>
<dbReference type="NCBIfam" id="TIGR01733">
    <property type="entry name" value="AA-adenyl-dom"/>
    <property type="match status" value="1"/>
</dbReference>
<accession>A0A318ZZ16</accession>
<dbReference type="PROSITE" id="PS00455">
    <property type="entry name" value="AMP_BINDING"/>
    <property type="match status" value="1"/>
</dbReference>
<reference evidence="5 6" key="1">
    <citation type="submission" date="2016-12" db="EMBL/GenBank/DDBJ databases">
        <title>The genomes of Aspergillus section Nigri reveals drivers in fungal speciation.</title>
        <authorList>
            <consortium name="DOE Joint Genome Institute"/>
            <person name="Vesth T.C."/>
            <person name="Nybo J."/>
            <person name="Theobald S."/>
            <person name="Brandl J."/>
            <person name="Frisvad J.C."/>
            <person name="Nielsen K.F."/>
            <person name="Lyhne E.K."/>
            <person name="Kogle M.E."/>
            <person name="Kuo A."/>
            <person name="Riley R."/>
            <person name="Clum A."/>
            <person name="Nolan M."/>
            <person name="Lipzen A."/>
            <person name="Salamov A."/>
            <person name="Henrissat B."/>
            <person name="Wiebenga A."/>
            <person name="De Vries R.P."/>
            <person name="Grigoriev I.V."/>
            <person name="Mortensen U.H."/>
            <person name="Andersen M.R."/>
            <person name="Baker S.E."/>
        </authorList>
    </citation>
    <scope>NUCLEOTIDE SEQUENCE [LARGE SCALE GENOMIC DNA]</scope>
    <source>
        <strain evidence="5 6">JOP 1030-1</strain>
    </source>
</reference>
<dbReference type="SUPFAM" id="SSF51735">
    <property type="entry name" value="NAD(P)-binding Rossmann-fold domains"/>
    <property type="match status" value="1"/>
</dbReference>
<dbReference type="CDD" id="cd05930">
    <property type="entry name" value="A_NRPS"/>
    <property type="match status" value="1"/>
</dbReference>
<dbReference type="Gene3D" id="3.40.50.12780">
    <property type="entry name" value="N-terminal domain of ligase-like"/>
    <property type="match status" value="1"/>
</dbReference>
<dbReference type="Gene3D" id="1.10.1200.10">
    <property type="entry name" value="ACP-like"/>
    <property type="match status" value="1"/>
</dbReference>
<dbReference type="Gene3D" id="3.30.300.30">
    <property type="match status" value="1"/>
</dbReference>
<dbReference type="InterPro" id="IPR009081">
    <property type="entry name" value="PP-bd_ACP"/>
</dbReference>
<evidence type="ECO:0000313" key="5">
    <source>
        <dbReference type="EMBL" id="PYH49450.1"/>
    </source>
</evidence>
<dbReference type="InterPro" id="IPR042099">
    <property type="entry name" value="ANL_N_sf"/>
</dbReference>
<evidence type="ECO:0000313" key="6">
    <source>
        <dbReference type="Proteomes" id="UP000248349"/>
    </source>
</evidence>
<dbReference type="SUPFAM" id="SSF56801">
    <property type="entry name" value="Acetyl-CoA synthetase-like"/>
    <property type="match status" value="1"/>
</dbReference>
<dbReference type="SUPFAM" id="SSF47336">
    <property type="entry name" value="ACP-like"/>
    <property type="match status" value="1"/>
</dbReference>
<dbReference type="PROSITE" id="PS50075">
    <property type="entry name" value="CARRIER"/>
    <property type="match status" value="1"/>
</dbReference>
<dbReference type="STRING" id="1450539.A0A318ZZ16"/>
<organism evidence="5 6">
    <name type="scientific">Aspergillus saccharolyticus JOP 1030-1</name>
    <dbReference type="NCBI Taxonomy" id="1450539"/>
    <lineage>
        <taxon>Eukaryota</taxon>
        <taxon>Fungi</taxon>
        <taxon>Dikarya</taxon>
        <taxon>Ascomycota</taxon>
        <taxon>Pezizomycotina</taxon>
        <taxon>Eurotiomycetes</taxon>
        <taxon>Eurotiomycetidae</taxon>
        <taxon>Eurotiales</taxon>
        <taxon>Aspergillaceae</taxon>
        <taxon>Aspergillus</taxon>
        <taxon>Aspergillus subgen. Circumdati</taxon>
    </lineage>
</organism>
<dbReference type="InterPro" id="IPR036291">
    <property type="entry name" value="NAD(P)-bd_dom_sf"/>
</dbReference>
<dbReference type="InterPro" id="IPR020845">
    <property type="entry name" value="AMP-binding_CS"/>
</dbReference>
<evidence type="ECO:0000256" key="2">
    <source>
        <dbReference type="ARBA" id="ARBA00022553"/>
    </source>
</evidence>
<name>A0A318ZZ16_9EURO</name>
<keyword evidence="1" id="KW-0596">Phosphopantetheine</keyword>
<evidence type="ECO:0000259" key="4">
    <source>
        <dbReference type="PROSITE" id="PS50075"/>
    </source>
</evidence>
<keyword evidence="2" id="KW-0597">Phosphoprotein</keyword>
<dbReference type="GeneID" id="37080686"/>
<dbReference type="InterPro" id="IPR013120">
    <property type="entry name" value="FAR_NAD-bd"/>
</dbReference>
<protein>
    <submittedName>
        <fullName evidence="5">Acetyl-CoA synthetase-like protein</fullName>
    </submittedName>
</protein>
<dbReference type="Pfam" id="PF00550">
    <property type="entry name" value="PP-binding"/>
    <property type="match status" value="1"/>
</dbReference>
<dbReference type="InterPro" id="IPR010071">
    <property type="entry name" value="AA_adenyl_dom"/>
</dbReference>
<dbReference type="InterPro" id="IPR036736">
    <property type="entry name" value="ACP-like_sf"/>
</dbReference>
<evidence type="ECO:0000256" key="1">
    <source>
        <dbReference type="ARBA" id="ARBA00022450"/>
    </source>
</evidence>
<dbReference type="EMBL" id="KZ821219">
    <property type="protein sequence ID" value="PYH49450.1"/>
    <property type="molecule type" value="Genomic_DNA"/>
</dbReference>
<sequence length="1103" mass="122612">MAPQETIIQVIHRACQTTLETLKHEPSLFDDLSVNHSISHSTPAHPRFQVQMIYQDYHTGLNGTATVTLRSPIYLYSLENLHLLLRTYVRLLNSCIWNPKLPITRQLLYDDNDSMVGLVLGQGPRLEITNHDTISKRIEQMSLFEPDTVAVKDADSNGLTYKQMQQHIQCAAAALQTKGVLAHDCVAVHCEPTVYFVCHMLAIWRLNAIYVPLDPQNAFARLQTIVDDCRPTAFIYHDSTKYAIRQLNLHSSIPVSITEICSSQAQTIPDFSRPESAACVLYTSGSTGTPKGIVLTHDNLLHQILGVRHRYGIGREIALQQSCLGFDVSLDQMLQPLLGGGTLIVAPRRLRGDAIALSRLILAEGVTYTYATPSEYMMLLRYGSTALEQLSSWRIAFVGGEALPRHLIQLFRSLRRPGLWLINRYGPTEVSISSSCLAIDTFDPACVKLQPITVGWTLPNYSTYILNTDGAPLPVGFTGEIVVSGPGVAQGYLHKDTLTKQRFLPDSLMDDPDPSRRPIMYRTGDKGRLLPTGELVFLGRIDGDHQVKLRGYRIELDDISNTILRSADGRLIEAVVSVRGLHDAEGDRRFLVAFVVPACTQAHIPVNEMLNFLDELVANLPLPTYMLPHVIIPVDELPRNPNGKLDRQAVDRLPLPSKRPNAMSPMAVSDSERFIMWVWEQCLDLSVQTAVWGPATDFFQLGGNSLLMVKVQAFLQQHLGRPIPLPALFRSSTIEDMASLLTGAPTTPPESTIDWEQETLPVIEEKYICDGRSINLSPLHVDGAIEVCLTGSTGFLGSAILKCLVTDPRVARIHCSYRSAPLSVSSAAGATKVVRYKCDLTAPRMGLDRASWHELASRVDLIIHNGADVSFLKSYRSLQPANVQSTRALAQMALRRCLPLHFVSTADVAQLSDLESVPPQSVAHCKPPTEGADGYLASKWVSEVYLEKCAAQFQLPCAIHRPTNIVGEGMHGTDFMQGLIQWSLRIHQVPALDHWTGFFDFVSVTEVAMDITEAALRSVNDRRETSATSDTPTFHHHSSDHPVPVSEFRDFLEQRFRVPLRTVDPDTWLEHARKEGLSGLLESVMAANLTDPRPRRLARMLRE</sequence>
<proteinExistence type="predicted"/>
<dbReference type="PANTHER" id="PTHR44845">
    <property type="entry name" value="CARRIER DOMAIN-CONTAINING PROTEIN"/>
    <property type="match status" value="1"/>
</dbReference>
<feature type="region of interest" description="Disordered" evidence="3">
    <location>
        <begin position="1020"/>
        <end position="1043"/>
    </location>
</feature>